<dbReference type="PANTHER" id="PTHR45911">
    <property type="entry name" value="C2 DOMAIN-CONTAINING PROTEIN"/>
    <property type="match status" value="1"/>
</dbReference>
<keyword evidence="3 9" id="KW-0812">Transmembrane</keyword>
<feature type="transmembrane region" description="Helical" evidence="9">
    <location>
        <begin position="166"/>
        <end position="189"/>
    </location>
</feature>
<reference evidence="11" key="1">
    <citation type="submission" date="2025-08" db="UniProtKB">
        <authorList>
            <consortium name="Ensembl"/>
        </authorList>
    </citation>
    <scope>IDENTIFICATION</scope>
</reference>
<evidence type="ECO:0000256" key="7">
    <source>
        <dbReference type="ARBA" id="ARBA00022989"/>
    </source>
</evidence>
<dbReference type="InterPro" id="IPR000008">
    <property type="entry name" value="C2_dom"/>
</dbReference>
<feature type="domain" description="C2" evidence="10">
    <location>
        <begin position="213"/>
        <end position="338"/>
    </location>
</feature>
<evidence type="ECO:0000256" key="4">
    <source>
        <dbReference type="ARBA" id="ARBA00022723"/>
    </source>
</evidence>
<proteinExistence type="inferred from homology"/>
<dbReference type="Ensembl" id="ENSHCOT00000008962.1">
    <property type="protein sequence ID" value="ENSHCOP00000019348.1"/>
    <property type="gene ID" value="ENSHCOG00000004664.1"/>
</dbReference>
<evidence type="ECO:0000256" key="6">
    <source>
        <dbReference type="ARBA" id="ARBA00022837"/>
    </source>
</evidence>
<dbReference type="OMA" id="XVKASIR"/>
<evidence type="ECO:0000256" key="1">
    <source>
        <dbReference type="ARBA" id="ARBA00004141"/>
    </source>
</evidence>
<organism evidence="11 12">
    <name type="scientific">Hippocampus comes</name>
    <name type="common">Tiger tail seahorse</name>
    <dbReference type="NCBI Taxonomy" id="109280"/>
    <lineage>
        <taxon>Eukaryota</taxon>
        <taxon>Metazoa</taxon>
        <taxon>Chordata</taxon>
        <taxon>Craniata</taxon>
        <taxon>Vertebrata</taxon>
        <taxon>Euteleostomi</taxon>
        <taxon>Actinopterygii</taxon>
        <taxon>Neopterygii</taxon>
        <taxon>Teleostei</taxon>
        <taxon>Neoteleostei</taxon>
        <taxon>Acanthomorphata</taxon>
        <taxon>Syngnathiaria</taxon>
        <taxon>Syngnathiformes</taxon>
        <taxon>Syngnathoidei</taxon>
        <taxon>Syngnathidae</taxon>
        <taxon>Hippocampus</taxon>
    </lineage>
</organism>
<dbReference type="Pfam" id="PF08372">
    <property type="entry name" value="PRT_C"/>
    <property type="match status" value="1"/>
</dbReference>
<dbReference type="PRINTS" id="PR00360">
    <property type="entry name" value="C2DOMAIN"/>
</dbReference>
<sequence length="602" mass="69203">FSSSGLDVQVPAPLQKYLLCISLKRGQNLGIRDRRGTSDPYVKFKLEGKQFYKSKVVYKNLNPRWNEFFSYPLRDREQIVDVRVYDKNLTTDDFMGSMAVPLRLPAEMQRSQSKSRLWTGALAITLVEGQDLPQCGQGDVYVRFRLGDQKYKSKVRLFKKKKNPPWFLTLSCLFRDTLFLLCFIFCGLYTQMLDPGKGRLVFLVTLLPCWGVSVSDIENAPLEKPDERDAAVEKFVSFSFCTKQRHFGKFINAALPFAGKSNPYCVIALGNGKLQTHTIYKSVNPEWNKAITFPVKDIHDVVELTILDENGDKAPGFLGKVAIPLLTVQNEQQICLYLKKEDLSGPAKGTITLVLEVIFNKVRAGIRSFQPKEEKFTEENVKFSKKVLAHNIYRVRKISTAVLYTLRYIKSCFQWESTQRSLIAFLIFLVTVWHWELFMLPLFLLLLISWNYLHLCGRNSSSNQDLEPGKKGLMDKIHMVQEVVLTVQNILEELANIGERTKNLFNWSVPFMSCLACLVLFVATLLLYFIPLRYIVLIWGVNKFTKKLRNPYTIDNNELLDFLKRMPSDVQKKAHILFFVDLEQSSDATKTTTNGLLSFSQM</sequence>
<protein>
    <submittedName>
        <fullName evidence="11">Multiple C2 domains, transmembrane 2a</fullName>
    </submittedName>
</protein>
<dbReference type="Gene3D" id="2.60.40.150">
    <property type="entry name" value="C2 domain"/>
    <property type="match status" value="3"/>
</dbReference>
<keyword evidence="12" id="KW-1185">Reference proteome</keyword>
<dbReference type="SMART" id="SM00239">
    <property type="entry name" value="C2"/>
    <property type="match status" value="2"/>
</dbReference>
<dbReference type="GeneTree" id="ENSGT00940000156291"/>
<evidence type="ECO:0000313" key="11">
    <source>
        <dbReference type="Ensembl" id="ENSHCOP00000019348.1"/>
    </source>
</evidence>
<evidence type="ECO:0000256" key="5">
    <source>
        <dbReference type="ARBA" id="ARBA00022737"/>
    </source>
</evidence>
<reference evidence="11" key="2">
    <citation type="submission" date="2025-09" db="UniProtKB">
        <authorList>
            <consortium name="Ensembl"/>
        </authorList>
    </citation>
    <scope>IDENTIFICATION</scope>
</reference>
<feature type="transmembrane region" description="Helical" evidence="9">
    <location>
        <begin position="509"/>
        <end position="530"/>
    </location>
</feature>
<evidence type="ECO:0000256" key="2">
    <source>
        <dbReference type="ARBA" id="ARBA00007923"/>
    </source>
</evidence>
<name>A0A3Q2YNP6_HIPCM</name>
<dbReference type="SUPFAM" id="SSF49562">
    <property type="entry name" value="C2 domain (Calcium/lipid-binding domain, CaLB)"/>
    <property type="match status" value="3"/>
</dbReference>
<dbReference type="Pfam" id="PF00168">
    <property type="entry name" value="C2"/>
    <property type="match status" value="3"/>
</dbReference>
<comment type="subcellular location">
    <subcellularLocation>
        <location evidence="1">Membrane</location>
        <topology evidence="1">Multi-pass membrane protein</topology>
    </subcellularLocation>
</comment>
<dbReference type="InterPro" id="IPR035892">
    <property type="entry name" value="C2_domain_sf"/>
</dbReference>
<dbReference type="PANTHER" id="PTHR45911:SF9">
    <property type="entry name" value="MULTIPLE C2 AND TRANSMEMBRANE DOMAIN-CONTAINING PROTEIN 2"/>
    <property type="match status" value="1"/>
</dbReference>
<keyword evidence="5" id="KW-0677">Repeat</keyword>
<dbReference type="InterPro" id="IPR013583">
    <property type="entry name" value="MCTP_C"/>
</dbReference>
<evidence type="ECO:0000256" key="9">
    <source>
        <dbReference type="SAM" id="Phobius"/>
    </source>
</evidence>
<dbReference type="PROSITE" id="PS50004">
    <property type="entry name" value="C2"/>
    <property type="match status" value="2"/>
</dbReference>
<keyword evidence="7 9" id="KW-1133">Transmembrane helix</keyword>
<dbReference type="GO" id="GO:0046928">
    <property type="term" value="P:regulation of neurotransmitter secretion"/>
    <property type="evidence" value="ECO:0007669"/>
    <property type="project" value="TreeGrafter"/>
</dbReference>
<evidence type="ECO:0000256" key="8">
    <source>
        <dbReference type="ARBA" id="ARBA00023136"/>
    </source>
</evidence>
<keyword evidence="8 9" id="KW-0472">Membrane</keyword>
<dbReference type="GO" id="GO:0030672">
    <property type="term" value="C:synaptic vesicle membrane"/>
    <property type="evidence" value="ECO:0007669"/>
    <property type="project" value="TreeGrafter"/>
</dbReference>
<dbReference type="Proteomes" id="UP000264820">
    <property type="component" value="Unplaced"/>
</dbReference>
<evidence type="ECO:0000313" key="12">
    <source>
        <dbReference type="Proteomes" id="UP000264820"/>
    </source>
</evidence>
<evidence type="ECO:0000259" key="10">
    <source>
        <dbReference type="PROSITE" id="PS50004"/>
    </source>
</evidence>
<feature type="domain" description="C2" evidence="10">
    <location>
        <begin position="1"/>
        <end position="119"/>
    </location>
</feature>
<evidence type="ECO:0000256" key="3">
    <source>
        <dbReference type="ARBA" id="ARBA00022692"/>
    </source>
</evidence>
<dbReference type="GO" id="GO:0005509">
    <property type="term" value="F:calcium ion binding"/>
    <property type="evidence" value="ECO:0007669"/>
    <property type="project" value="TreeGrafter"/>
</dbReference>
<dbReference type="AlphaFoldDB" id="A0A3Q2YNP6"/>
<keyword evidence="4" id="KW-0479">Metal-binding</keyword>
<comment type="similarity">
    <text evidence="2">Belongs to the MCTP family.</text>
</comment>
<feature type="transmembrane region" description="Helical" evidence="9">
    <location>
        <begin position="423"/>
        <end position="450"/>
    </location>
</feature>
<keyword evidence="6" id="KW-0106">Calcium</keyword>
<accession>A0A3Q2YNP6</accession>